<comment type="catalytic activity">
    <reaction evidence="13">
        <text>L-threonyl-[protein] + ATP = O-phospho-L-threonyl-[protein] + ADP + H(+)</text>
        <dbReference type="Rhea" id="RHEA:46608"/>
        <dbReference type="Rhea" id="RHEA-COMP:11060"/>
        <dbReference type="Rhea" id="RHEA-COMP:11605"/>
        <dbReference type="ChEBI" id="CHEBI:15378"/>
        <dbReference type="ChEBI" id="CHEBI:30013"/>
        <dbReference type="ChEBI" id="CHEBI:30616"/>
        <dbReference type="ChEBI" id="CHEBI:61977"/>
        <dbReference type="ChEBI" id="CHEBI:456216"/>
        <dbReference type="EC" id="2.7.11.1"/>
    </reaction>
</comment>
<feature type="non-terminal residue" evidence="18">
    <location>
        <position position="1"/>
    </location>
</feature>
<dbReference type="InterPro" id="IPR011009">
    <property type="entry name" value="Kinase-like_dom_sf"/>
</dbReference>
<evidence type="ECO:0000256" key="12">
    <source>
        <dbReference type="ARBA" id="ARBA00023180"/>
    </source>
</evidence>
<evidence type="ECO:0000313" key="18">
    <source>
        <dbReference type="EMBL" id="KAH0929511.1"/>
    </source>
</evidence>
<dbReference type="Proteomes" id="UP000824890">
    <property type="component" value="Unassembled WGS sequence"/>
</dbReference>
<accession>A0ABQ8DM01</accession>
<evidence type="ECO:0000256" key="9">
    <source>
        <dbReference type="ARBA" id="ARBA00022840"/>
    </source>
</evidence>
<dbReference type="PROSITE" id="PS00107">
    <property type="entry name" value="PROTEIN_KINASE_ATP"/>
    <property type="match status" value="1"/>
</dbReference>
<dbReference type="Pfam" id="PF13947">
    <property type="entry name" value="GUB_WAK_bind"/>
    <property type="match status" value="1"/>
</dbReference>
<keyword evidence="4" id="KW-0808">Transferase</keyword>
<reference evidence="18 19" key="1">
    <citation type="submission" date="2021-05" db="EMBL/GenBank/DDBJ databases">
        <title>Genome Assembly of Synthetic Allotetraploid Brassica napus Reveals Homoeologous Exchanges between Subgenomes.</title>
        <authorList>
            <person name="Davis J.T."/>
        </authorList>
    </citation>
    <scope>NUCLEOTIDE SEQUENCE [LARGE SCALE GENOMIC DNA]</scope>
    <source>
        <strain evidence="19">cv. Da-Ae</strain>
        <tissue evidence="18">Seedling</tissue>
    </source>
</reference>
<dbReference type="InterPro" id="IPR000719">
    <property type="entry name" value="Prot_kinase_dom"/>
</dbReference>
<gene>
    <name evidence="18" type="ORF">HID58_015238</name>
</gene>
<dbReference type="PANTHER" id="PTHR27009">
    <property type="entry name" value="RUST RESISTANCE KINASE LR10-RELATED"/>
    <property type="match status" value="1"/>
</dbReference>
<feature type="transmembrane region" description="Helical" evidence="16">
    <location>
        <begin position="36"/>
        <end position="54"/>
    </location>
</feature>
<proteinExistence type="predicted"/>
<evidence type="ECO:0000256" key="14">
    <source>
        <dbReference type="ARBA" id="ARBA00048679"/>
    </source>
</evidence>
<dbReference type="SMART" id="SM00220">
    <property type="entry name" value="S_TKc"/>
    <property type="match status" value="1"/>
</dbReference>
<keyword evidence="6" id="KW-0732">Signal</keyword>
<name>A0ABQ8DM01_BRANA</name>
<keyword evidence="5 16" id="KW-0812">Transmembrane</keyword>
<comment type="caution">
    <text evidence="18">The sequence shown here is derived from an EMBL/GenBank/DDBJ whole genome shotgun (WGS) entry which is preliminary data.</text>
</comment>
<dbReference type="PROSITE" id="PS50011">
    <property type="entry name" value="PROTEIN_KINASE_DOM"/>
    <property type="match status" value="1"/>
</dbReference>
<dbReference type="InterPro" id="IPR025287">
    <property type="entry name" value="WAK_GUB"/>
</dbReference>
<keyword evidence="9 15" id="KW-0067">ATP-binding</keyword>
<keyword evidence="19" id="KW-1185">Reference proteome</keyword>
<dbReference type="Pfam" id="PF14380">
    <property type="entry name" value="WAK_assoc"/>
    <property type="match status" value="1"/>
</dbReference>
<evidence type="ECO:0000256" key="3">
    <source>
        <dbReference type="ARBA" id="ARBA00022527"/>
    </source>
</evidence>
<evidence type="ECO:0000256" key="11">
    <source>
        <dbReference type="ARBA" id="ARBA00023136"/>
    </source>
</evidence>
<keyword evidence="11 16" id="KW-0472">Membrane</keyword>
<keyword evidence="10 16" id="KW-1133">Transmembrane helix</keyword>
<dbReference type="Gene3D" id="3.30.200.20">
    <property type="entry name" value="Phosphorylase Kinase, domain 1"/>
    <property type="match status" value="1"/>
</dbReference>
<keyword evidence="12" id="KW-0325">Glycoprotein</keyword>
<sequence length="759" mass="86593">DLCFLLKNFLVLLIFLITTVSPRNRKNYTLNKMMDTPSLGVCFVTLFMFLFHYVPCALGNQAFLSCDSVFECGNLTATFPFWGENRGEPCGHPLLKLSCDRVSNKTSINISNIFFNILHIDNTFKTIKLVRQDYSVSFCSTLSFTKTMFPPKIFQLFPNYKNLIVFSNCDPRFHYLENFTCSNGGTGSVYHNEHYYQSCRTISNVIVPAGFIPEKEAWNLENVLRGGFEVKLDINERPCKQCLKTGGFCSFDKFANQFCCKEDFSFYPNRIKEFSGSLLGFKCIKTSSGELPKSSAGADPTSFNYLLTGSRVLILIICLTLLILSMLIYFLNKIEALEHPRIENFEELIPLKRYSYAEVKEITNLFAQEIGRGGYGIVYEGNLCEGLKVAVKVLKESKKNVEDFINEVASMSRTSYIHIVSLLGFCYEGSKRAIIYEFVENGSLDKFITSQPSLRIDLGKMYDIALGVARGLQYLHYACKTRIVHFDIKPQNILLGKDFCPKISDFGLARLCGSKESVLWMSETRGTIGYIAPEVFSRIYGRVSHKSDVYSYGMLVLEMMGARNRNTVSDSNSSSMYFPDWIYQGLEKGDCKRYLEDQITRDEDEEFARKMILVGLSCIQACPSDRPSMNRVVEMMEGSLSALEAPPKYLLHLSASPMPPSAPEDKIQSPPRKAHEKFITIRRQKLWRRKKRCRLGNLLNGLVWCRRRDLFSAWCSWLASRDRWVMGVMVAIPSRDMSVRGGRKPLYVKSRAWEEDSGN</sequence>
<keyword evidence="8" id="KW-0418">Kinase</keyword>
<keyword evidence="3" id="KW-0723">Serine/threonine-protein kinase</keyword>
<evidence type="ECO:0000256" key="16">
    <source>
        <dbReference type="SAM" id="Phobius"/>
    </source>
</evidence>
<protein>
    <recommendedName>
        <fullName evidence="2">non-specific serine/threonine protein kinase</fullName>
        <ecNumber evidence="2">2.7.11.1</ecNumber>
    </recommendedName>
</protein>
<evidence type="ECO:0000256" key="5">
    <source>
        <dbReference type="ARBA" id="ARBA00022692"/>
    </source>
</evidence>
<feature type="binding site" evidence="15">
    <location>
        <position position="392"/>
    </location>
    <ligand>
        <name>ATP</name>
        <dbReference type="ChEBI" id="CHEBI:30616"/>
    </ligand>
</feature>
<feature type="domain" description="Protein kinase" evidence="17">
    <location>
        <begin position="364"/>
        <end position="640"/>
    </location>
</feature>
<evidence type="ECO:0000256" key="2">
    <source>
        <dbReference type="ARBA" id="ARBA00012513"/>
    </source>
</evidence>
<dbReference type="EC" id="2.7.11.1" evidence="2"/>
<dbReference type="SUPFAM" id="SSF56112">
    <property type="entry name" value="Protein kinase-like (PK-like)"/>
    <property type="match status" value="1"/>
</dbReference>
<evidence type="ECO:0000256" key="1">
    <source>
        <dbReference type="ARBA" id="ARBA00004479"/>
    </source>
</evidence>
<feature type="transmembrane region" description="Helical" evidence="16">
    <location>
        <begin position="6"/>
        <end position="24"/>
    </location>
</feature>
<feature type="transmembrane region" description="Helical" evidence="16">
    <location>
        <begin position="312"/>
        <end position="331"/>
    </location>
</feature>
<comment type="subcellular location">
    <subcellularLocation>
        <location evidence="1">Membrane</location>
        <topology evidence="1">Single-pass type I membrane protein</topology>
    </subcellularLocation>
</comment>
<evidence type="ECO:0000256" key="15">
    <source>
        <dbReference type="PROSITE-ProRule" id="PRU10141"/>
    </source>
</evidence>
<comment type="catalytic activity">
    <reaction evidence="14">
        <text>L-seryl-[protein] + ATP = O-phospho-L-seryl-[protein] + ADP + H(+)</text>
        <dbReference type="Rhea" id="RHEA:17989"/>
        <dbReference type="Rhea" id="RHEA-COMP:9863"/>
        <dbReference type="Rhea" id="RHEA-COMP:11604"/>
        <dbReference type="ChEBI" id="CHEBI:15378"/>
        <dbReference type="ChEBI" id="CHEBI:29999"/>
        <dbReference type="ChEBI" id="CHEBI:30616"/>
        <dbReference type="ChEBI" id="CHEBI:83421"/>
        <dbReference type="ChEBI" id="CHEBI:456216"/>
        <dbReference type="EC" id="2.7.11.1"/>
    </reaction>
</comment>
<dbReference type="PROSITE" id="PS00108">
    <property type="entry name" value="PROTEIN_KINASE_ST"/>
    <property type="match status" value="1"/>
</dbReference>
<dbReference type="InterPro" id="IPR017441">
    <property type="entry name" value="Protein_kinase_ATP_BS"/>
</dbReference>
<dbReference type="InterPro" id="IPR001245">
    <property type="entry name" value="Ser-Thr/Tyr_kinase_cat_dom"/>
</dbReference>
<evidence type="ECO:0000256" key="8">
    <source>
        <dbReference type="ARBA" id="ARBA00022777"/>
    </source>
</evidence>
<dbReference type="Gene3D" id="1.10.510.10">
    <property type="entry name" value="Transferase(Phosphotransferase) domain 1"/>
    <property type="match status" value="1"/>
</dbReference>
<evidence type="ECO:0000259" key="17">
    <source>
        <dbReference type="PROSITE" id="PS50011"/>
    </source>
</evidence>
<organism evidence="18 19">
    <name type="scientific">Brassica napus</name>
    <name type="common">Rape</name>
    <dbReference type="NCBI Taxonomy" id="3708"/>
    <lineage>
        <taxon>Eukaryota</taxon>
        <taxon>Viridiplantae</taxon>
        <taxon>Streptophyta</taxon>
        <taxon>Embryophyta</taxon>
        <taxon>Tracheophyta</taxon>
        <taxon>Spermatophyta</taxon>
        <taxon>Magnoliopsida</taxon>
        <taxon>eudicotyledons</taxon>
        <taxon>Gunneridae</taxon>
        <taxon>Pentapetalae</taxon>
        <taxon>rosids</taxon>
        <taxon>malvids</taxon>
        <taxon>Brassicales</taxon>
        <taxon>Brassicaceae</taxon>
        <taxon>Brassiceae</taxon>
        <taxon>Brassica</taxon>
    </lineage>
</organism>
<dbReference type="InterPro" id="IPR032872">
    <property type="entry name" value="WAK_assoc_C"/>
</dbReference>
<dbReference type="Pfam" id="PF07714">
    <property type="entry name" value="PK_Tyr_Ser-Thr"/>
    <property type="match status" value="1"/>
</dbReference>
<evidence type="ECO:0000256" key="6">
    <source>
        <dbReference type="ARBA" id="ARBA00022729"/>
    </source>
</evidence>
<dbReference type="InterPro" id="IPR045874">
    <property type="entry name" value="LRK10/LRL21-25-like"/>
</dbReference>
<evidence type="ECO:0000256" key="7">
    <source>
        <dbReference type="ARBA" id="ARBA00022741"/>
    </source>
</evidence>
<evidence type="ECO:0000256" key="13">
    <source>
        <dbReference type="ARBA" id="ARBA00047899"/>
    </source>
</evidence>
<evidence type="ECO:0000256" key="4">
    <source>
        <dbReference type="ARBA" id="ARBA00022679"/>
    </source>
</evidence>
<evidence type="ECO:0000256" key="10">
    <source>
        <dbReference type="ARBA" id="ARBA00022989"/>
    </source>
</evidence>
<evidence type="ECO:0000313" key="19">
    <source>
        <dbReference type="Proteomes" id="UP000824890"/>
    </source>
</evidence>
<dbReference type="EMBL" id="JAGKQM010000004">
    <property type="protein sequence ID" value="KAH0929511.1"/>
    <property type="molecule type" value="Genomic_DNA"/>
</dbReference>
<dbReference type="InterPro" id="IPR008271">
    <property type="entry name" value="Ser/Thr_kinase_AS"/>
</dbReference>
<keyword evidence="7 15" id="KW-0547">Nucleotide-binding</keyword>